<feature type="transmembrane region" description="Helical" evidence="10">
    <location>
        <begin position="262"/>
        <end position="283"/>
    </location>
</feature>
<sequence>MDATCPEEQLSTTASIVLSLWFSLSGLAAVAGNAVVLWLFYKSESLRTISNRLLASLSVADLFVGLVIDPIWIASYCLIQPSADSDVFFFTDMLWVHTTTATTFCLCCVSVDRFIAIRFPFRYQEIITKKRCYTVITLVWLFSLALPFSMMLVNNDEDDTALWLSLAFLIYVTPLFVVSISYIFMLKEARHQCRRIAPRNNYLNHNNRRVRIVKNYKAIKTVGIVLGVYVVSWMPSLILLLVQCYHLVANNLCESDEIDAVVWPWVEAIAFTSSAINPLIYYFRNKEFRLAFRRTFRWLR</sequence>
<feature type="transmembrane region" description="Helical" evidence="10">
    <location>
        <begin position="132"/>
        <end position="150"/>
    </location>
</feature>
<evidence type="ECO:0000256" key="8">
    <source>
        <dbReference type="ARBA" id="ARBA00023224"/>
    </source>
</evidence>
<keyword evidence="5 9" id="KW-0297">G-protein coupled receptor</keyword>
<dbReference type="SMART" id="SM01381">
    <property type="entry name" value="7TM_GPCR_Srsx"/>
    <property type="match status" value="1"/>
</dbReference>
<comment type="similarity">
    <text evidence="9">Belongs to the G-protein coupled receptor 1 family.</text>
</comment>
<dbReference type="Pfam" id="PF00001">
    <property type="entry name" value="7tm_1"/>
    <property type="match status" value="1"/>
</dbReference>
<keyword evidence="4 10" id="KW-1133">Transmembrane helix</keyword>
<feature type="transmembrane region" description="Helical" evidence="10">
    <location>
        <begin position="20"/>
        <end position="41"/>
    </location>
</feature>
<dbReference type="PANTHER" id="PTHR24249">
    <property type="entry name" value="HISTAMINE RECEPTOR-RELATED G-PROTEIN COUPLED RECEPTOR"/>
    <property type="match status" value="1"/>
</dbReference>
<evidence type="ECO:0000313" key="13">
    <source>
        <dbReference type="Proteomes" id="UP001159428"/>
    </source>
</evidence>
<dbReference type="AlphaFoldDB" id="A0AAU9W323"/>
<feature type="transmembrane region" description="Helical" evidence="10">
    <location>
        <begin position="93"/>
        <end position="111"/>
    </location>
</feature>
<comment type="caution">
    <text evidence="12">The sequence shown here is derived from an EMBL/GenBank/DDBJ whole genome shotgun (WGS) entry which is preliminary data.</text>
</comment>
<reference evidence="12 13" key="1">
    <citation type="submission" date="2022-05" db="EMBL/GenBank/DDBJ databases">
        <authorList>
            <consortium name="Genoscope - CEA"/>
            <person name="William W."/>
        </authorList>
    </citation>
    <scope>NUCLEOTIDE SEQUENCE [LARGE SCALE GENOMIC DNA]</scope>
</reference>
<dbReference type="PANTHER" id="PTHR24249:SF372">
    <property type="entry name" value="G-PROTEIN COUPLED RECEPTORS FAMILY 1 PROFILE DOMAIN-CONTAINING PROTEIN"/>
    <property type="match status" value="1"/>
</dbReference>
<dbReference type="PROSITE" id="PS50262">
    <property type="entry name" value="G_PROTEIN_RECEP_F1_2"/>
    <property type="match status" value="1"/>
</dbReference>
<keyword evidence="6 10" id="KW-0472">Membrane</keyword>
<protein>
    <recommendedName>
        <fullName evidence="11">G-protein coupled receptors family 1 profile domain-containing protein</fullName>
    </recommendedName>
</protein>
<keyword evidence="3 9" id="KW-0812">Transmembrane</keyword>
<evidence type="ECO:0000256" key="1">
    <source>
        <dbReference type="ARBA" id="ARBA00004651"/>
    </source>
</evidence>
<dbReference type="PROSITE" id="PS00237">
    <property type="entry name" value="G_PROTEIN_RECEP_F1_1"/>
    <property type="match status" value="1"/>
</dbReference>
<gene>
    <name evidence="12" type="ORF">PMEA_00033138</name>
</gene>
<evidence type="ECO:0000256" key="9">
    <source>
        <dbReference type="RuleBase" id="RU000688"/>
    </source>
</evidence>
<dbReference type="InterPro" id="IPR017452">
    <property type="entry name" value="GPCR_Rhodpsn_7TM"/>
</dbReference>
<dbReference type="EMBL" id="CALNXJ010000008">
    <property type="protein sequence ID" value="CAH3046189.1"/>
    <property type="molecule type" value="Genomic_DNA"/>
</dbReference>
<evidence type="ECO:0000256" key="3">
    <source>
        <dbReference type="ARBA" id="ARBA00022692"/>
    </source>
</evidence>
<evidence type="ECO:0000256" key="7">
    <source>
        <dbReference type="ARBA" id="ARBA00023170"/>
    </source>
</evidence>
<keyword evidence="7 9" id="KW-0675">Receptor</keyword>
<evidence type="ECO:0000256" key="6">
    <source>
        <dbReference type="ARBA" id="ARBA00023136"/>
    </source>
</evidence>
<accession>A0AAU9W323</accession>
<name>A0AAU9W323_9CNID</name>
<evidence type="ECO:0000256" key="2">
    <source>
        <dbReference type="ARBA" id="ARBA00022475"/>
    </source>
</evidence>
<dbReference type="InterPro" id="IPR000276">
    <property type="entry name" value="GPCR_Rhodpsn"/>
</dbReference>
<dbReference type="PRINTS" id="PR00237">
    <property type="entry name" value="GPCRRHODOPSN"/>
</dbReference>
<comment type="subcellular location">
    <subcellularLocation>
        <location evidence="1">Cell membrane</location>
        <topology evidence="1">Multi-pass membrane protein</topology>
    </subcellularLocation>
</comment>
<evidence type="ECO:0000256" key="5">
    <source>
        <dbReference type="ARBA" id="ARBA00023040"/>
    </source>
</evidence>
<proteinExistence type="inferred from homology"/>
<evidence type="ECO:0000259" key="11">
    <source>
        <dbReference type="PROSITE" id="PS50262"/>
    </source>
</evidence>
<dbReference type="GO" id="GO:0005886">
    <property type="term" value="C:plasma membrane"/>
    <property type="evidence" value="ECO:0007669"/>
    <property type="project" value="UniProtKB-SubCell"/>
</dbReference>
<dbReference type="Proteomes" id="UP001159428">
    <property type="component" value="Unassembled WGS sequence"/>
</dbReference>
<keyword evidence="13" id="KW-1185">Reference proteome</keyword>
<dbReference type="CDD" id="cd00637">
    <property type="entry name" value="7tm_classA_rhodopsin-like"/>
    <property type="match status" value="1"/>
</dbReference>
<keyword evidence="2" id="KW-1003">Cell membrane</keyword>
<feature type="transmembrane region" description="Helical" evidence="10">
    <location>
        <begin position="162"/>
        <end position="185"/>
    </location>
</feature>
<feature type="domain" description="G-protein coupled receptors family 1 profile" evidence="11">
    <location>
        <begin position="32"/>
        <end position="281"/>
    </location>
</feature>
<evidence type="ECO:0000256" key="4">
    <source>
        <dbReference type="ARBA" id="ARBA00022989"/>
    </source>
</evidence>
<feature type="transmembrane region" description="Helical" evidence="10">
    <location>
        <begin position="53"/>
        <end position="73"/>
    </location>
</feature>
<dbReference type="SUPFAM" id="SSF81321">
    <property type="entry name" value="Family A G protein-coupled receptor-like"/>
    <property type="match status" value="1"/>
</dbReference>
<evidence type="ECO:0000313" key="12">
    <source>
        <dbReference type="EMBL" id="CAH3046189.1"/>
    </source>
</evidence>
<dbReference type="Gene3D" id="1.20.1070.10">
    <property type="entry name" value="Rhodopsin 7-helix transmembrane proteins"/>
    <property type="match status" value="1"/>
</dbReference>
<evidence type="ECO:0000256" key="10">
    <source>
        <dbReference type="SAM" id="Phobius"/>
    </source>
</evidence>
<dbReference type="InterPro" id="IPR050569">
    <property type="entry name" value="TAAR"/>
</dbReference>
<feature type="transmembrane region" description="Helical" evidence="10">
    <location>
        <begin position="218"/>
        <end position="242"/>
    </location>
</feature>
<organism evidence="12 13">
    <name type="scientific">Pocillopora meandrina</name>
    <dbReference type="NCBI Taxonomy" id="46732"/>
    <lineage>
        <taxon>Eukaryota</taxon>
        <taxon>Metazoa</taxon>
        <taxon>Cnidaria</taxon>
        <taxon>Anthozoa</taxon>
        <taxon>Hexacorallia</taxon>
        <taxon>Scleractinia</taxon>
        <taxon>Astrocoeniina</taxon>
        <taxon>Pocilloporidae</taxon>
        <taxon>Pocillopora</taxon>
    </lineage>
</organism>
<keyword evidence="8 9" id="KW-0807">Transducer</keyword>
<dbReference type="GO" id="GO:0004930">
    <property type="term" value="F:G protein-coupled receptor activity"/>
    <property type="evidence" value="ECO:0007669"/>
    <property type="project" value="UniProtKB-KW"/>
</dbReference>